<name>A0A382LZS3_9ZZZZ</name>
<gene>
    <name evidence="9" type="ORF">METZ01_LOCUS295093</name>
</gene>
<sequence length="127" mass="13043">GAGLSLTQLQALKLVLEKEEAEERDELARGLTWLAVMGSVSPLMGLMGTVIGITNTFLGITASGSSNISAVAPGVAEALVTTVAGLAVAIPSVIAYNHFVARLDLVSGELEGFSSEFIGTLAREGRV</sequence>
<comment type="subcellular location">
    <subcellularLocation>
        <location evidence="1">Cell membrane</location>
        <topology evidence="1">Multi-pass membrane protein</topology>
    </subcellularLocation>
</comment>
<evidence type="ECO:0000256" key="6">
    <source>
        <dbReference type="ARBA" id="ARBA00023136"/>
    </source>
</evidence>
<evidence type="ECO:0000256" key="1">
    <source>
        <dbReference type="ARBA" id="ARBA00004651"/>
    </source>
</evidence>
<evidence type="ECO:0000313" key="9">
    <source>
        <dbReference type="EMBL" id="SVC42239.1"/>
    </source>
</evidence>
<protein>
    <recommendedName>
        <fullName evidence="8">MotA/TolQ/ExbB proton channel domain-containing protein</fullName>
    </recommendedName>
</protein>
<dbReference type="Pfam" id="PF01618">
    <property type="entry name" value="MotA_ExbB"/>
    <property type="match status" value="1"/>
</dbReference>
<evidence type="ECO:0000256" key="7">
    <source>
        <dbReference type="SAM" id="Phobius"/>
    </source>
</evidence>
<keyword evidence="4 7" id="KW-0812">Transmembrane</keyword>
<evidence type="ECO:0000256" key="2">
    <source>
        <dbReference type="ARBA" id="ARBA00010442"/>
    </source>
</evidence>
<reference evidence="9" key="1">
    <citation type="submission" date="2018-05" db="EMBL/GenBank/DDBJ databases">
        <authorList>
            <person name="Lanie J.A."/>
            <person name="Ng W.-L."/>
            <person name="Kazmierczak K.M."/>
            <person name="Andrzejewski T.M."/>
            <person name="Davidsen T.M."/>
            <person name="Wayne K.J."/>
            <person name="Tettelin H."/>
            <person name="Glass J.I."/>
            <person name="Rusch D."/>
            <person name="Podicherti R."/>
            <person name="Tsui H.-C.T."/>
            <person name="Winkler M.E."/>
        </authorList>
    </citation>
    <scope>NUCLEOTIDE SEQUENCE</scope>
</reference>
<evidence type="ECO:0000256" key="5">
    <source>
        <dbReference type="ARBA" id="ARBA00022989"/>
    </source>
</evidence>
<dbReference type="EMBL" id="UINC01090363">
    <property type="protein sequence ID" value="SVC42239.1"/>
    <property type="molecule type" value="Genomic_DNA"/>
</dbReference>
<evidence type="ECO:0000259" key="8">
    <source>
        <dbReference type="Pfam" id="PF01618"/>
    </source>
</evidence>
<dbReference type="InterPro" id="IPR050790">
    <property type="entry name" value="ExbB/TolQ_transport"/>
</dbReference>
<feature type="domain" description="MotA/TolQ/ExbB proton channel" evidence="8">
    <location>
        <begin position="7"/>
        <end position="109"/>
    </location>
</feature>
<keyword evidence="6 7" id="KW-0472">Membrane</keyword>
<accession>A0A382LZS3</accession>
<dbReference type="GO" id="GO:0017038">
    <property type="term" value="P:protein import"/>
    <property type="evidence" value="ECO:0007669"/>
    <property type="project" value="TreeGrafter"/>
</dbReference>
<dbReference type="GO" id="GO:0005886">
    <property type="term" value="C:plasma membrane"/>
    <property type="evidence" value="ECO:0007669"/>
    <property type="project" value="UniProtKB-SubCell"/>
</dbReference>
<organism evidence="9">
    <name type="scientific">marine metagenome</name>
    <dbReference type="NCBI Taxonomy" id="408172"/>
    <lineage>
        <taxon>unclassified sequences</taxon>
        <taxon>metagenomes</taxon>
        <taxon>ecological metagenomes</taxon>
    </lineage>
</organism>
<dbReference type="PANTHER" id="PTHR30625:SF3">
    <property type="entry name" value="TOL-PAL SYSTEM PROTEIN TOLQ"/>
    <property type="match status" value="1"/>
</dbReference>
<feature type="transmembrane region" description="Helical" evidence="7">
    <location>
        <begin position="33"/>
        <end position="58"/>
    </location>
</feature>
<keyword evidence="3" id="KW-1003">Cell membrane</keyword>
<feature type="transmembrane region" description="Helical" evidence="7">
    <location>
        <begin position="70"/>
        <end position="96"/>
    </location>
</feature>
<dbReference type="AlphaFoldDB" id="A0A382LZS3"/>
<keyword evidence="5 7" id="KW-1133">Transmembrane helix</keyword>
<proteinExistence type="inferred from homology"/>
<evidence type="ECO:0000256" key="3">
    <source>
        <dbReference type="ARBA" id="ARBA00022475"/>
    </source>
</evidence>
<evidence type="ECO:0000256" key="4">
    <source>
        <dbReference type="ARBA" id="ARBA00022692"/>
    </source>
</evidence>
<dbReference type="PANTHER" id="PTHR30625">
    <property type="entry name" value="PROTEIN TOLQ"/>
    <property type="match status" value="1"/>
</dbReference>
<dbReference type="InterPro" id="IPR002898">
    <property type="entry name" value="MotA_ExbB_proton_chnl"/>
</dbReference>
<comment type="similarity">
    <text evidence="2">Belongs to the ExbB/TolQ family.</text>
</comment>
<feature type="non-terminal residue" evidence="9">
    <location>
        <position position="1"/>
    </location>
</feature>